<dbReference type="SUPFAM" id="SSF52540">
    <property type="entry name" value="P-loop containing nucleoside triphosphate hydrolases"/>
    <property type="match status" value="1"/>
</dbReference>
<feature type="compositionally biased region" description="Basic and acidic residues" evidence="3">
    <location>
        <begin position="555"/>
        <end position="568"/>
    </location>
</feature>
<feature type="compositionally biased region" description="Basic and acidic residues" evidence="3">
    <location>
        <begin position="43"/>
        <end position="52"/>
    </location>
</feature>
<comment type="similarity">
    <text evidence="1">Belongs to the small GTPase superfamily. RGK family.</text>
</comment>
<comment type="caution">
    <text evidence="4">The sequence shown here is derived from an EMBL/GenBank/DDBJ whole genome shotgun (WGS) entry which is preliminary data.</text>
</comment>
<dbReference type="SMART" id="SM00173">
    <property type="entry name" value="RAS"/>
    <property type="match status" value="1"/>
</dbReference>
<evidence type="ECO:0000256" key="1">
    <source>
        <dbReference type="ARBA" id="ARBA00008846"/>
    </source>
</evidence>
<dbReference type="PROSITE" id="PS51419">
    <property type="entry name" value="RAB"/>
    <property type="match status" value="1"/>
</dbReference>
<evidence type="ECO:0000313" key="5">
    <source>
        <dbReference type="Proteomes" id="UP000311919"/>
    </source>
</evidence>
<dbReference type="InterPro" id="IPR001806">
    <property type="entry name" value="Small_GTPase"/>
</dbReference>
<dbReference type="STRING" id="6182.A0A4Z2DS14"/>
<dbReference type="GO" id="GO:0005525">
    <property type="term" value="F:GTP binding"/>
    <property type="evidence" value="ECO:0007669"/>
    <property type="project" value="InterPro"/>
</dbReference>
<name>A0A4Z2DS14_SCHJA</name>
<dbReference type="Pfam" id="PF00071">
    <property type="entry name" value="Ras"/>
    <property type="match status" value="1"/>
</dbReference>
<feature type="region of interest" description="Disordered" evidence="3">
    <location>
        <begin position="555"/>
        <end position="577"/>
    </location>
</feature>
<dbReference type="GO" id="GO:0005246">
    <property type="term" value="F:calcium channel regulator activity"/>
    <property type="evidence" value="ECO:0007669"/>
    <property type="project" value="TreeGrafter"/>
</dbReference>
<dbReference type="InterPro" id="IPR051641">
    <property type="entry name" value="RGK_GTP-binding_reg"/>
</dbReference>
<sequence>MSTNQSLTPVIKRNQLTVAPSIEISLVTDEQTDNDINNDDSYDNERKRDKSPSEPSSFYKRSRDRQNSNRSSIHNNRSSSLRIDSDNTIDENTCDKNVYYQQQRQQHQHDDNYTDPLRNRLLSNQYLSTQNELNFNVESTIHDSPNKSSNNNNRRGKLIRQSRSFQNPIDHLNLSNSDNINYLSPSIHNQKKFNNLNNMMDEFDYFCHIANVPRDQEKDNSTLQSLHSTLSTSNIRSNSMRECSLERQKSIINYSTCSGSGQDNCNLKNTKFNKINYLKPPAKGQLRRANTEEDSLNKSLSLYKRPTTATLSYASMTNSYTNLCTTPPKSIPSVPDIMDEIHNPTSPLGVPLSSDSMSADEPGLTFYQVQVLGVSGVGKTLLCHQLAALVRGNSPSYDPDELDNKLEIYSITTALCGSVYTVNFVDTSAEDFENNLEVQIRDCIDAFIVVYAIDDQNSFEAAKLIINALIPLSDTRHRSILSSKAMSNSMTTLPGLIYLVGNKSDLVRGRQVSIDEGRHLASMHGAKFIEVSASLNHMVADLFILLIGHLHESEQRGRDPRLPADRRTNPLQSNLLTSSSKSITNSNIVNTFKIPTSTKASFSRFLKKHFTRSSQESD</sequence>
<keyword evidence="2" id="KW-0597">Phosphoprotein</keyword>
<dbReference type="OrthoDB" id="5239715at2759"/>
<feature type="region of interest" description="Disordered" evidence="3">
    <location>
        <begin position="29"/>
        <end position="88"/>
    </location>
</feature>
<evidence type="ECO:0000313" key="4">
    <source>
        <dbReference type="EMBL" id="TNN19275.1"/>
    </source>
</evidence>
<dbReference type="PANTHER" id="PTHR45775">
    <property type="entry name" value="RAD, GEM/KIR FAMILY MEMBER 2, ISOFORM C"/>
    <property type="match status" value="1"/>
</dbReference>
<dbReference type="EMBL" id="SKCS01000051">
    <property type="protein sequence ID" value="TNN19275.1"/>
    <property type="molecule type" value="Genomic_DNA"/>
</dbReference>
<dbReference type="PANTHER" id="PTHR45775:SF6">
    <property type="entry name" value="RAD, GEM_KIR FAMILY MEMBER 2, ISOFORM C"/>
    <property type="match status" value="1"/>
</dbReference>
<organism evidence="4 5">
    <name type="scientific">Schistosoma japonicum</name>
    <name type="common">Blood fluke</name>
    <dbReference type="NCBI Taxonomy" id="6182"/>
    <lineage>
        <taxon>Eukaryota</taxon>
        <taxon>Metazoa</taxon>
        <taxon>Spiralia</taxon>
        <taxon>Lophotrochozoa</taxon>
        <taxon>Platyhelminthes</taxon>
        <taxon>Trematoda</taxon>
        <taxon>Digenea</taxon>
        <taxon>Strigeidida</taxon>
        <taxon>Schistosomatoidea</taxon>
        <taxon>Schistosomatidae</taxon>
        <taxon>Schistosoma</taxon>
    </lineage>
</organism>
<dbReference type="GO" id="GO:0005886">
    <property type="term" value="C:plasma membrane"/>
    <property type="evidence" value="ECO:0007669"/>
    <property type="project" value="TreeGrafter"/>
</dbReference>
<dbReference type="AlphaFoldDB" id="A0A4Z2DS14"/>
<dbReference type="SMART" id="SM00175">
    <property type="entry name" value="RAB"/>
    <property type="match status" value="1"/>
</dbReference>
<keyword evidence="5" id="KW-1185">Reference proteome</keyword>
<reference evidence="4 5" key="1">
    <citation type="submission" date="2019-03" db="EMBL/GenBank/DDBJ databases">
        <title>An improved genome assembly of the fluke Schistosoma japonicum.</title>
        <authorList>
            <person name="Hu W."/>
            <person name="Luo F."/>
            <person name="Yin M."/>
            <person name="Mo X."/>
            <person name="Sun C."/>
            <person name="Wu Q."/>
            <person name="Zhu B."/>
            <person name="Xiang M."/>
            <person name="Wang J."/>
            <person name="Wang Y."/>
            <person name="Zhang T."/>
            <person name="Xu B."/>
            <person name="Zheng H."/>
            <person name="Feng Z."/>
        </authorList>
    </citation>
    <scope>NUCLEOTIDE SEQUENCE [LARGE SCALE GENOMIC DNA]</scope>
    <source>
        <strain evidence="4">HuSjv2</strain>
        <tissue evidence="4">Worms</tissue>
    </source>
</reference>
<feature type="compositionally biased region" description="Low complexity" evidence="3">
    <location>
        <begin position="68"/>
        <end position="82"/>
    </location>
</feature>
<evidence type="ECO:0000256" key="3">
    <source>
        <dbReference type="SAM" id="MobiDB-lite"/>
    </source>
</evidence>
<accession>A0A4Z2DS14</accession>
<dbReference type="Proteomes" id="UP000311919">
    <property type="component" value="Unassembled WGS sequence"/>
</dbReference>
<dbReference type="PRINTS" id="PR00449">
    <property type="entry name" value="RASTRNSFRMNG"/>
</dbReference>
<feature type="compositionally biased region" description="Acidic residues" evidence="3">
    <location>
        <begin position="30"/>
        <end position="42"/>
    </location>
</feature>
<dbReference type="GO" id="GO:0003924">
    <property type="term" value="F:GTPase activity"/>
    <property type="evidence" value="ECO:0007669"/>
    <property type="project" value="InterPro"/>
</dbReference>
<proteinExistence type="inferred from homology"/>
<dbReference type="PROSITE" id="PS51421">
    <property type="entry name" value="RAS"/>
    <property type="match status" value="1"/>
</dbReference>
<protein>
    <submittedName>
        <fullName evidence="4">GTP-binding protein</fullName>
    </submittedName>
</protein>
<dbReference type="Gene3D" id="3.40.50.300">
    <property type="entry name" value="P-loop containing nucleotide triphosphate hydrolases"/>
    <property type="match status" value="1"/>
</dbReference>
<gene>
    <name evidence="4" type="ORF">EWB00_009017</name>
</gene>
<dbReference type="InterPro" id="IPR027417">
    <property type="entry name" value="P-loop_NTPase"/>
</dbReference>
<evidence type="ECO:0000256" key="2">
    <source>
        <dbReference type="ARBA" id="ARBA00022553"/>
    </source>
</evidence>